<evidence type="ECO:0000313" key="3">
    <source>
        <dbReference type="Proteomes" id="UP001429580"/>
    </source>
</evidence>
<keyword evidence="1" id="KW-0812">Transmembrane</keyword>
<keyword evidence="1" id="KW-0472">Membrane</keyword>
<sequence length="189" mass="19863">MGPVSDAPAMPAEDRRLGFEARRFALETLVKIYIEQSNGSRALVVSHTRVMLTLAIAAMAGFVTVLAAILRGNPQAFATSQPVPAGLALCGLALLVTSALWATRALALAAQVATSLLRDPFPTARKELEEMFGARHEDVVLDNLVAAVQLHIADTAPARNFSTYATISLVAGATLAAASLVIPFVTIGR</sequence>
<dbReference type="EMBL" id="JAASQI010000006">
    <property type="protein sequence ID" value="NIJ58743.1"/>
    <property type="molecule type" value="Genomic_DNA"/>
</dbReference>
<organism evidence="2 3">
    <name type="scientific">Pseudochelatococcus lubricantis</name>
    <dbReference type="NCBI Taxonomy" id="1538102"/>
    <lineage>
        <taxon>Bacteria</taxon>
        <taxon>Pseudomonadati</taxon>
        <taxon>Pseudomonadota</taxon>
        <taxon>Alphaproteobacteria</taxon>
        <taxon>Hyphomicrobiales</taxon>
        <taxon>Chelatococcaceae</taxon>
        <taxon>Pseudochelatococcus</taxon>
    </lineage>
</organism>
<keyword evidence="3" id="KW-1185">Reference proteome</keyword>
<feature type="transmembrane region" description="Helical" evidence="1">
    <location>
        <begin position="82"/>
        <end position="102"/>
    </location>
</feature>
<dbReference type="Proteomes" id="UP001429580">
    <property type="component" value="Unassembled WGS sequence"/>
</dbReference>
<proteinExistence type="predicted"/>
<protein>
    <submittedName>
        <fullName evidence="2">Uncharacterized protein</fullName>
    </submittedName>
</protein>
<reference evidence="2 3" key="1">
    <citation type="submission" date="2020-03" db="EMBL/GenBank/DDBJ databases">
        <title>Genomic Encyclopedia of Type Strains, Phase IV (KMG-IV): sequencing the most valuable type-strain genomes for metagenomic binning, comparative biology and taxonomic classification.</title>
        <authorList>
            <person name="Goeker M."/>
        </authorList>
    </citation>
    <scope>NUCLEOTIDE SEQUENCE [LARGE SCALE GENOMIC DNA]</scope>
    <source>
        <strain evidence="2 3">DSM 103870</strain>
    </source>
</reference>
<dbReference type="RefSeq" id="WP_166953466.1">
    <property type="nucleotide sequence ID" value="NZ_JAASQI010000006.1"/>
</dbReference>
<gene>
    <name evidence="2" type="ORF">FHS82_002598</name>
</gene>
<name>A0ABX0V0K9_9HYPH</name>
<feature type="transmembrane region" description="Helical" evidence="1">
    <location>
        <begin position="164"/>
        <end position="187"/>
    </location>
</feature>
<keyword evidence="1" id="KW-1133">Transmembrane helix</keyword>
<accession>A0ABX0V0K9</accession>
<evidence type="ECO:0000313" key="2">
    <source>
        <dbReference type="EMBL" id="NIJ58743.1"/>
    </source>
</evidence>
<feature type="transmembrane region" description="Helical" evidence="1">
    <location>
        <begin position="50"/>
        <end position="70"/>
    </location>
</feature>
<comment type="caution">
    <text evidence="2">The sequence shown here is derived from an EMBL/GenBank/DDBJ whole genome shotgun (WGS) entry which is preliminary data.</text>
</comment>
<evidence type="ECO:0000256" key="1">
    <source>
        <dbReference type="SAM" id="Phobius"/>
    </source>
</evidence>